<dbReference type="PROSITE" id="PS00028">
    <property type="entry name" value="ZINC_FINGER_C2H2_1"/>
    <property type="match status" value="1"/>
</dbReference>
<dbReference type="EMBL" id="HACG01052011">
    <property type="protein sequence ID" value="CEK98882.1"/>
    <property type="molecule type" value="Transcribed_RNA"/>
</dbReference>
<accession>A0A0B7C124</accession>
<dbReference type="Pfam" id="PF12874">
    <property type="entry name" value="zf-met"/>
    <property type="match status" value="1"/>
</dbReference>
<dbReference type="GO" id="GO:0008270">
    <property type="term" value="F:zinc ion binding"/>
    <property type="evidence" value="ECO:0007669"/>
    <property type="project" value="InterPro"/>
</dbReference>
<dbReference type="Gene3D" id="3.30.160.60">
    <property type="entry name" value="Classic Zinc Finger"/>
    <property type="match status" value="2"/>
</dbReference>
<feature type="domain" description="C2H2-type" evidence="1">
    <location>
        <begin position="10"/>
        <end position="32"/>
    </location>
</feature>
<dbReference type="InterPro" id="IPR003604">
    <property type="entry name" value="Matrin/U1-like-C_Znf_C2H2"/>
</dbReference>
<gene>
    <name evidence="2" type="primary">ORF219876</name>
</gene>
<dbReference type="InterPro" id="IPR013087">
    <property type="entry name" value="Znf_C2H2_type"/>
</dbReference>
<dbReference type="SMART" id="SM00451">
    <property type="entry name" value="ZnF_U1"/>
    <property type="match status" value="2"/>
</dbReference>
<protein>
    <recommendedName>
        <fullName evidence="1">C2H2-type domain-containing protein</fullName>
    </recommendedName>
</protein>
<evidence type="ECO:0000313" key="2">
    <source>
        <dbReference type="EMBL" id="CEK98882.1"/>
    </source>
</evidence>
<organism evidence="2">
    <name type="scientific">Arion vulgaris</name>
    <dbReference type="NCBI Taxonomy" id="1028688"/>
    <lineage>
        <taxon>Eukaryota</taxon>
        <taxon>Metazoa</taxon>
        <taxon>Spiralia</taxon>
        <taxon>Lophotrochozoa</taxon>
        <taxon>Mollusca</taxon>
        <taxon>Gastropoda</taxon>
        <taxon>Heterobranchia</taxon>
        <taxon>Euthyneura</taxon>
        <taxon>Panpulmonata</taxon>
        <taxon>Eupulmonata</taxon>
        <taxon>Stylommatophora</taxon>
        <taxon>Helicina</taxon>
        <taxon>Arionoidea</taxon>
        <taxon>Arionidae</taxon>
        <taxon>Arion</taxon>
    </lineage>
</organism>
<proteinExistence type="predicted"/>
<dbReference type="AlphaFoldDB" id="A0A0B7C124"/>
<name>A0A0B7C124_9EUPU</name>
<feature type="non-terminal residue" evidence="2">
    <location>
        <position position="1"/>
    </location>
</feature>
<evidence type="ECO:0000259" key="1">
    <source>
        <dbReference type="PROSITE" id="PS00028"/>
    </source>
</evidence>
<feature type="non-terminal residue" evidence="2">
    <location>
        <position position="140"/>
    </location>
</feature>
<reference evidence="2" key="1">
    <citation type="submission" date="2014-12" db="EMBL/GenBank/DDBJ databases">
        <title>Insight into the proteome of Arion vulgaris.</title>
        <authorList>
            <person name="Aradska J."/>
            <person name="Bulat T."/>
            <person name="Smidak R."/>
            <person name="Sarate P."/>
            <person name="Gangsoo J."/>
            <person name="Sialana F."/>
            <person name="Bilban M."/>
            <person name="Lubec G."/>
        </authorList>
    </citation>
    <scope>NUCLEOTIDE SEQUENCE</scope>
    <source>
        <tissue evidence="2">Skin</tissue>
    </source>
</reference>
<dbReference type="InterPro" id="IPR036236">
    <property type="entry name" value="Znf_C2H2_sf"/>
</dbReference>
<dbReference type="GO" id="GO:0003676">
    <property type="term" value="F:nucleic acid binding"/>
    <property type="evidence" value="ECO:0007669"/>
    <property type="project" value="InterPro"/>
</dbReference>
<sequence length="140" mass="16175">KNDAGKTFYCNVCLSYFSDRNSYSLHFSQSQHKEIAEIKKQKTATDYLDDTDIHEEETVPCVHSEHDVPSEENTHAKTKRGNDGCYCPVCNLYFDNVVVFSTHCETKLHKDAMLKRGFREYKGSDGTIIRIDVHNETIYK</sequence>
<dbReference type="SUPFAM" id="SSF57667">
    <property type="entry name" value="beta-beta-alpha zinc fingers"/>
    <property type="match status" value="2"/>
</dbReference>